<dbReference type="GO" id="GO:0016787">
    <property type="term" value="F:hydrolase activity"/>
    <property type="evidence" value="ECO:0007669"/>
    <property type="project" value="UniProtKB-KW"/>
</dbReference>
<evidence type="ECO:0000313" key="2">
    <source>
        <dbReference type="EMBL" id="XCJ18028.1"/>
    </source>
</evidence>
<dbReference type="InterPro" id="IPR029058">
    <property type="entry name" value="AB_hydrolase_fold"/>
</dbReference>
<accession>A0AAU8IIF6</accession>
<gene>
    <name evidence="2" type="ORF">ABNN70_06090</name>
</gene>
<keyword evidence="2" id="KW-0378">Hydrolase</keyword>
<feature type="coiled-coil region" evidence="1">
    <location>
        <begin position="425"/>
        <end position="459"/>
    </location>
</feature>
<dbReference type="Pfam" id="PF26363">
    <property type="entry name" value="Phospholipase-like"/>
    <property type="match status" value="1"/>
</dbReference>
<organism evidence="2">
    <name type="scientific">Sporolactobacillus sp. Y61</name>
    <dbReference type="NCBI Taxonomy" id="3160863"/>
    <lineage>
        <taxon>Bacteria</taxon>
        <taxon>Bacillati</taxon>
        <taxon>Bacillota</taxon>
        <taxon>Bacilli</taxon>
        <taxon>Bacillales</taxon>
        <taxon>Sporolactobacillaceae</taxon>
        <taxon>Sporolactobacillus</taxon>
    </lineage>
</organism>
<protein>
    <submittedName>
        <fullName evidence="2">Alpha/beta hydrolase</fullName>
    </submittedName>
</protein>
<name>A0AAU8IIF6_9BACL</name>
<dbReference type="RefSeq" id="WP_353949111.1">
    <property type="nucleotide sequence ID" value="NZ_CP159510.1"/>
</dbReference>
<reference evidence="2" key="1">
    <citation type="submission" date="2024-06" db="EMBL/GenBank/DDBJ databases">
        <authorList>
            <person name="Fan A."/>
            <person name="Zhang F.Y."/>
            <person name="Zhang L."/>
        </authorList>
    </citation>
    <scope>NUCLEOTIDE SEQUENCE</scope>
    <source>
        <strain evidence="2">Y61</strain>
    </source>
</reference>
<evidence type="ECO:0000256" key="1">
    <source>
        <dbReference type="SAM" id="Coils"/>
    </source>
</evidence>
<dbReference type="SUPFAM" id="SSF53474">
    <property type="entry name" value="alpha/beta-Hydrolases"/>
    <property type="match status" value="1"/>
</dbReference>
<dbReference type="EMBL" id="CP159510">
    <property type="protein sequence ID" value="XCJ18028.1"/>
    <property type="molecule type" value="Genomic_DNA"/>
</dbReference>
<dbReference type="AlphaFoldDB" id="A0AAU8IIF6"/>
<keyword evidence="1" id="KW-0175">Coiled coil</keyword>
<sequence>MVVNTQIKITNDQDLVYLSGFTVYQHPEVRKELKVNGNRYYVVNRTYDDPARHGLDAITVKDLQTGDVSIIYEGTQSEQGNLDLKTDIDLALNDSVTEQFKQAEVYYKEMEAIYGDIDHVAGNSLGGGLANYVAVRQDVHSVTLDPAMLPEDVADKYAVGKTNSHITNYYGNYDPLTLAQQAGGYDDRVPGEKVTIDFGVSWLRYLANNHTGYVSDKNGRMNQTITVGIEGTPSYGQIHFMADRQIVSDIWSGKTLTGSTAGSGPKIKLDKSSMSKLVHALDQVILADFQQSARYLDHSVQTIDYEGARLDDRQTEMKNGFERIMRQTAAPIFEEADRITRMHAIVVTTRDEARWIQGSWVTDMAFAGVWSLLGRLADQLYGVDHPLTQVALYRNDLVRTIIEAKYHKTPELLRGGTDEFLDGVVEELKAHYHIVSKNVKRVEQQITGFRNQVEQTLQAMDQADQSIAQALSQGSPLKASAHVEKTVSGNLESSHYLKQGMAIRREILEQNYQAFAQSVNARVGSLLAGLGFAVQFICGAIRAAIHEIRRCEGIAAFVHIPFTDLDHRIRRFLDNSGDDMQRLLHRTENLQEVLHYTQKNLPEILHAFKPYIEAALFGGTQYQAVIAYNHVALGILQNIRLQFKEVAWQLNQNESQAITTLSLNAQSIEHDLDTLVEQVRRGTWI</sequence>
<proteinExistence type="predicted"/>
<dbReference type="NCBIfam" id="NF047388">
    <property type="entry name" value="SA1320_fam"/>
    <property type="match status" value="1"/>
</dbReference>